<evidence type="ECO:0000259" key="6">
    <source>
        <dbReference type="PROSITE" id="PS51194"/>
    </source>
</evidence>
<protein>
    <submittedName>
        <fullName evidence="7">WGS project CABT00000000 data, contig 2.1</fullName>
    </submittedName>
</protein>
<feature type="domain" description="Helicase ATP-binding" evidence="5">
    <location>
        <begin position="440"/>
        <end position="619"/>
    </location>
</feature>
<dbReference type="GO" id="GO:0005524">
    <property type="term" value="F:ATP binding"/>
    <property type="evidence" value="ECO:0007669"/>
    <property type="project" value="UniProtKB-KW"/>
</dbReference>
<dbReference type="SUPFAM" id="SSF52540">
    <property type="entry name" value="P-loop containing nucleoside triphosphate hydrolases"/>
    <property type="match status" value="2"/>
</dbReference>
<dbReference type="InterPro" id="IPR038718">
    <property type="entry name" value="SNF2-like_sf"/>
</dbReference>
<organism evidence="7 8">
    <name type="scientific">Sordaria macrospora (strain ATCC MYA-333 / DSM 997 / K(L3346) / K-hell)</name>
    <dbReference type="NCBI Taxonomy" id="771870"/>
    <lineage>
        <taxon>Eukaryota</taxon>
        <taxon>Fungi</taxon>
        <taxon>Dikarya</taxon>
        <taxon>Ascomycota</taxon>
        <taxon>Pezizomycotina</taxon>
        <taxon>Sordariomycetes</taxon>
        <taxon>Sordariomycetidae</taxon>
        <taxon>Sordariales</taxon>
        <taxon>Sordariaceae</taxon>
        <taxon>Sordaria</taxon>
    </lineage>
</organism>
<reference evidence="7 8" key="1">
    <citation type="journal article" date="2010" name="PLoS Genet.">
        <title>De novo assembly of a 40 Mb eukaryotic genome from short sequence reads: Sordaria macrospora, a model organism for fungal morphogenesis.</title>
        <authorList>
            <person name="Nowrousian M."/>
            <person name="Stajich J."/>
            <person name="Chu M."/>
            <person name="Engh I."/>
            <person name="Espagne E."/>
            <person name="Halliday K."/>
            <person name="Kamerewerd J."/>
            <person name="Kempken F."/>
            <person name="Knab B."/>
            <person name="Kuo H.C."/>
            <person name="Osiewacz H.D."/>
            <person name="Poeggeler S."/>
            <person name="Read N."/>
            <person name="Seiler S."/>
            <person name="Smith K."/>
            <person name="Zickler D."/>
            <person name="Kueck U."/>
            <person name="Freitag M."/>
        </authorList>
    </citation>
    <scope>NUCLEOTIDE SEQUENCE [LARGE SCALE GENOMIC DNA]</scope>
    <source>
        <strain evidence="8">ATCC MYA-333 / DSM 997 / K(L3346) / K-hell</strain>
        <tissue evidence="7">Mycelium</tissue>
    </source>
</reference>
<dbReference type="OMA" id="QIEAMRM"/>
<dbReference type="GO" id="GO:0008094">
    <property type="term" value="F:ATP-dependent activity, acting on DNA"/>
    <property type="evidence" value="ECO:0007669"/>
    <property type="project" value="TreeGrafter"/>
</dbReference>
<keyword evidence="1" id="KW-0547">Nucleotide-binding</keyword>
<dbReference type="PROSITE" id="PS51194">
    <property type="entry name" value="HELICASE_CTER"/>
    <property type="match status" value="1"/>
</dbReference>
<evidence type="ECO:0000313" key="8">
    <source>
        <dbReference type="Proteomes" id="UP000001881"/>
    </source>
</evidence>
<evidence type="ECO:0000256" key="2">
    <source>
        <dbReference type="ARBA" id="ARBA00022801"/>
    </source>
</evidence>
<comment type="caution">
    <text evidence="7">The sequence shown here is derived from an EMBL/GenBank/DDBJ whole genome shotgun (WGS) entry which is preliminary data.</text>
</comment>
<dbReference type="Pfam" id="PF00271">
    <property type="entry name" value="Helicase_C"/>
    <property type="match status" value="1"/>
</dbReference>
<dbReference type="CDD" id="cd18793">
    <property type="entry name" value="SF2_C_SNF"/>
    <property type="match status" value="1"/>
</dbReference>
<dbReference type="OrthoDB" id="448448at2759"/>
<accession>F7VLH9</accession>
<dbReference type="GO" id="GO:0006281">
    <property type="term" value="P:DNA repair"/>
    <property type="evidence" value="ECO:0007669"/>
    <property type="project" value="TreeGrafter"/>
</dbReference>
<dbReference type="Gene3D" id="3.40.50.300">
    <property type="entry name" value="P-loop containing nucleotide triphosphate hydrolases"/>
    <property type="match status" value="1"/>
</dbReference>
<feature type="domain" description="Helicase C-terminal" evidence="6">
    <location>
        <begin position="868"/>
        <end position="1029"/>
    </location>
</feature>
<evidence type="ECO:0000313" key="7">
    <source>
        <dbReference type="EMBL" id="CCC06357.1"/>
    </source>
</evidence>
<sequence length="1054" mass="117297">MLPDRSNPKRRRLESSSSGESVNIGFASNSGGEWPSYLYLTPSAGVAAPSANSFPSLPYPPNPSCLSLESQSYSQYTAIATPVSSSSPDPLTTFSLEQHVWSQPVAIGASTTAVLDAQLYWPFTWNTHPSLSIPDPWDTWSPNSPFQEQATGITPGASQTVPSSLLPESPLKSLCEASTTGHHPSSDSFHDVPAQDQQELVCFGELPGIPARFDRHSPWNSSTSCSHLRVTLNSSSQFSGKVDDQEFSGTILADITDDSHDWTLLTDALLNESGIELSVICLKGAYPLHQDVQHKASKDFRKSMHCKLLITIFGSLEMFEDIGSFFQEYEVYLQDPTQPGKMIWTSDLGKTTTQLVELAKTLPTPGILDAITSAQDLPEADQPRAIQTTLARHQRQALTFMQRREEGWSLNGERQDIWKYVENRIGDGSFVNRISGSHQCEEPEEFQGGIIADPMGLGKTLTMIALTASDLMCASLIPRQTVMPRAGQTLVVVPPPLLGTWEEQLAEHVVPGAFSWYRHHGNDRLTASNDRHQPTIVLTTYHTVSAEWKKAGENATSCIFSRRWRRIILDEAHFIRNRNSQMAHAICALDGESRWAVTGTPIQNKLSDIATLLKFLRIYPYSEKTCFDADITHLWKTEQAEEALKRFKRLASCLILRRPATTIQLPARRNLQCPVEFLPAERELYQDIRNKTVERLDELLYADNADGVRSPSYVNVLQQIEAMRMVCNLGLYYRSRHDTEVQDISPISQSTDTTWNSAVAQRALKLQLGIDPVRCKDCKVSLDETVSLLGDTSGAQRLQQPLYSQCMKFVCSDCISKRRGAPPICDHNPICPFASISLSAITADESSEPADALLNGKNLMSPLEMPAKVKSLISQLRPLPYETKSVVFSTWRTTLDVIEAGLKTEGIPCLRFDGKVPQRERQNVVNRFRQDPSCRVLLLTLSCGAVGLTLTVASYAFLMEPHWNPTLEEQALARIHRMGQTREVTTVRFYVRDSFEERVMEVQEKKRKLVTVLLAPHGQEEEEDVGSLQVSFSQQAASTTDVPTTSALTGTFST</sequence>
<dbReference type="GO" id="GO:0005634">
    <property type="term" value="C:nucleus"/>
    <property type="evidence" value="ECO:0007669"/>
    <property type="project" value="TreeGrafter"/>
</dbReference>
<dbReference type="AlphaFoldDB" id="F7VLH9"/>
<evidence type="ECO:0000259" key="5">
    <source>
        <dbReference type="PROSITE" id="PS51192"/>
    </source>
</evidence>
<dbReference type="InterPro" id="IPR027417">
    <property type="entry name" value="P-loop_NTPase"/>
</dbReference>
<dbReference type="InterPro" id="IPR001650">
    <property type="entry name" value="Helicase_C-like"/>
</dbReference>
<dbReference type="InterPro" id="IPR050628">
    <property type="entry name" value="SNF2_RAD54_helicase_TF"/>
</dbReference>
<name>F7VLH9_SORMK</name>
<evidence type="ECO:0000256" key="4">
    <source>
        <dbReference type="SAM" id="MobiDB-lite"/>
    </source>
</evidence>
<dbReference type="HOGENOM" id="CLU_000315_2_7_1"/>
<keyword evidence="3" id="KW-0067">ATP-binding</keyword>
<dbReference type="EMBL" id="CABT02000001">
    <property type="protein sequence ID" value="CCC06357.1"/>
    <property type="molecule type" value="Genomic_DNA"/>
</dbReference>
<proteinExistence type="predicted"/>
<dbReference type="STRING" id="771870.F7VLH9"/>
<dbReference type="CDD" id="cd18008">
    <property type="entry name" value="DEXDc_SHPRH-like"/>
    <property type="match status" value="1"/>
</dbReference>
<dbReference type="PROSITE" id="PS51192">
    <property type="entry name" value="HELICASE_ATP_BIND_1"/>
    <property type="match status" value="1"/>
</dbReference>
<dbReference type="PANTHER" id="PTHR45626:SF22">
    <property type="entry name" value="DNA REPAIR PROTEIN RAD5"/>
    <property type="match status" value="1"/>
</dbReference>
<dbReference type="SMART" id="SM00487">
    <property type="entry name" value="DEXDc"/>
    <property type="match status" value="1"/>
</dbReference>
<keyword evidence="2" id="KW-0378">Hydrolase</keyword>
<evidence type="ECO:0000256" key="1">
    <source>
        <dbReference type="ARBA" id="ARBA00022741"/>
    </source>
</evidence>
<dbReference type="InterPro" id="IPR049730">
    <property type="entry name" value="SNF2/RAD54-like_C"/>
</dbReference>
<dbReference type="InParanoid" id="F7VLH9"/>
<dbReference type="Pfam" id="PF00176">
    <property type="entry name" value="SNF2-rel_dom"/>
    <property type="match status" value="1"/>
</dbReference>
<dbReference type="eggNOG" id="KOG1001">
    <property type="taxonomic scope" value="Eukaryota"/>
</dbReference>
<keyword evidence="8" id="KW-1185">Reference proteome</keyword>
<dbReference type="Proteomes" id="UP000001881">
    <property type="component" value="Unassembled WGS sequence"/>
</dbReference>
<dbReference type="InterPro" id="IPR000330">
    <property type="entry name" value="SNF2_N"/>
</dbReference>
<dbReference type="GO" id="GO:0016787">
    <property type="term" value="F:hydrolase activity"/>
    <property type="evidence" value="ECO:0007669"/>
    <property type="project" value="UniProtKB-KW"/>
</dbReference>
<feature type="region of interest" description="Disordered" evidence="4">
    <location>
        <begin position="1"/>
        <end position="32"/>
    </location>
</feature>
<dbReference type="InterPro" id="IPR014001">
    <property type="entry name" value="Helicase_ATP-bd"/>
</dbReference>
<dbReference type="VEuPathDB" id="FungiDB:SMAC_00571"/>
<gene>
    <name evidence="7" type="ORF">SMAC_00571</name>
</gene>
<evidence type="ECO:0000256" key="3">
    <source>
        <dbReference type="ARBA" id="ARBA00022840"/>
    </source>
</evidence>
<dbReference type="SMART" id="SM00490">
    <property type="entry name" value="HELICc"/>
    <property type="match status" value="1"/>
</dbReference>
<dbReference type="PANTHER" id="PTHR45626">
    <property type="entry name" value="TRANSCRIPTION TERMINATION FACTOR 2-RELATED"/>
    <property type="match status" value="1"/>
</dbReference>
<dbReference type="Gene3D" id="3.40.50.10810">
    <property type="entry name" value="Tandem AAA-ATPase domain"/>
    <property type="match status" value="1"/>
</dbReference>